<accession>A0A072PTV8</accession>
<proteinExistence type="predicted"/>
<reference evidence="1 2" key="1">
    <citation type="submission" date="2013-03" db="EMBL/GenBank/DDBJ databases">
        <title>The Genome Sequence of Exophiala aquamarina CBS 119918.</title>
        <authorList>
            <consortium name="The Broad Institute Genomics Platform"/>
            <person name="Cuomo C."/>
            <person name="de Hoog S."/>
            <person name="Gorbushina A."/>
            <person name="Walker B."/>
            <person name="Young S.K."/>
            <person name="Zeng Q."/>
            <person name="Gargeya S."/>
            <person name="Fitzgerald M."/>
            <person name="Haas B."/>
            <person name="Abouelleil A."/>
            <person name="Allen A.W."/>
            <person name="Alvarado L."/>
            <person name="Arachchi H.M."/>
            <person name="Berlin A.M."/>
            <person name="Chapman S.B."/>
            <person name="Gainer-Dewar J."/>
            <person name="Goldberg J."/>
            <person name="Griggs A."/>
            <person name="Gujja S."/>
            <person name="Hansen M."/>
            <person name="Howarth C."/>
            <person name="Imamovic A."/>
            <person name="Ireland A."/>
            <person name="Larimer J."/>
            <person name="McCowan C."/>
            <person name="Murphy C."/>
            <person name="Pearson M."/>
            <person name="Poon T.W."/>
            <person name="Priest M."/>
            <person name="Roberts A."/>
            <person name="Saif S."/>
            <person name="Shea T."/>
            <person name="Sisk P."/>
            <person name="Sykes S."/>
            <person name="Wortman J."/>
            <person name="Nusbaum C."/>
            <person name="Birren B."/>
        </authorList>
    </citation>
    <scope>NUCLEOTIDE SEQUENCE [LARGE SCALE GENOMIC DNA]</scope>
    <source>
        <strain evidence="1 2">CBS 119918</strain>
    </source>
</reference>
<dbReference type="EMBL" id="AMGV01000001">
    <property type="protein sequence ID" value="KEF63554.1"/>
    <property type="molecule type" value="Genomic_DNA"/>
</dbReference>
<dbReference type="HOGENOM" id="CLU_762980_0_0_1"/>
<gene>
    <name evidence="1" type="ORF">A1O9_01532</name>
</gene>
<dbReference type="RefSeq" id="XP_013266144.1">
    <property type="nucleotide sequence ID" value="XM_013410690.1"/>
</dbReference>
<dbReference type="GeneID" id="25276478"/>
<evidence type="ECO:0000313" key="1">
    <source>
        <dbReference type="EMBL" id="KEF63554.1"/>
    </source>
</evidence>
<dbReference type="Proteomes" id="UP000027920">
    <property type="component" value="Unassembled WGS sequence"/>
</dbReference>
<protein>
    <submittedName>
        <fullName evidence="1">Uncharacterized protein</fullName>
    </submittedName>
</protein>
<dbReference type="OrthoDB" id="4146306at2759"/>
<evidence type="ECO:0000313" key="2">
    <source>
        <dbReference type="Proteomes" id="UP000027920"/>
    </source>
</evidence>
<sequence length="363" mass="39791">MPDQPDTRMTGEPAILMHGLPFSALPAQALIFAADETDTLMHRQPIISMLGQADILMSGSPPTFRSDQPATLMRGLSPYLMPGQAATLMASEPAALIPGAFAPLIPGQFPALMHHQPTTLWPGPSDFMTPGQSDISMPGRPAFSIVGRRVMGGALSEFILNFCETILMTTGNDSAGPSDPPFPQILARLPVQQPVFQFDAALFQPIVTNSPAPAPAQPTWDGSSLIYPHAPTLHPQEVQNIYERCTDLIDLLRTINTHLNEREAQISMSLNEMWAENADIRKRGLMGGIARKQRLRMAYVPVGTTAEGDKARRKAVEKRDKTGRNQLKGVDALRQIFEEGHHTLRRMMADCNVLTTWSEALRA</sequence>
<comment type="caution">
    <text evidence="1">The sequence shown here is derived from an EMBL/GenBank/DDBJ whole genome shotgun (WGS) entry which is preliminary data.</text>
</comment>
<dbReference type="AlphaFoldDB" id="A0A072PTV8"/>
<organism evidence="1 2">
    <name type="scientific">Exophiala aquamarina CBS 119918</name>
    <dbReference type="NCBI Taxonomy" id="1182545"/>
    <lineage>
        <taxon>Eukaryota</taxon>
        <taxon>Fungi</taxon>
        <taxon>Dikarya</taxon>
        <taxon>Ascomycota</taxon>
        <taxon>Pezizomycotina</taxon>
        <taxon>Eurotiomycetes</taxon>
        <taxon>Chaetothyriomycetidae</taxon>
        <taxon>Chaetothyriales</taxon>
        <taxon>Herpotrichiellaceae</taxon>
        <taxon>Exophiala</taxon>
    </lineage>
</organism>
<dbReference type="STRING" id="1182545.A0A072PTV8"/>
<dbReference type="VEuPathDB" id="FungiDB:A1O9_01532"/>
<keyword evidence="2" id="KW-1185">Reference proteome</keyword>
<name>A0A072PTV8_9EURO</name>